<keyword evidence="1" id="KW-0472">Membrane</keyword>
<evidence type="ECO:0000256" key="1">
    <source>
        <dbReference type="SAM" id="Phobius"/>
    </source>
</evidence>
<keyword evidence="1" id="KW-1133">Transmembrane helix</keyword>
<sequence length="59" mass="6878">MGFIKRKWFQIFMIGLFLLYAMEKTLVATNNLNFVPSVILLGSFLIPITFVTYLYETLP</sequence>
<keyword evidence="2" id="KW-0482">Metalloprotease</keyword>
<keyword evidence="1" id="KW-0812">Transmembrane</keyword>
<feature type="transmembrane region" description="Helical" evidence="1">
    <location>
        <begin position="34"/>
        <end position="55"/>
    </location>
</feature>
<evidence type="ECO:0000313" key="2">
    <source>
        <dbReference type="EMBL" id="PMB47044.1"/>
    </source>
</evidence>
<proteinExistence type="predicted"/>
<keyword evidence="2" id="KW-0378">Hydrolase</keyword>
<organism evidence="2 3">
    <name type="scientific">Fischerella thermalis CCMEE 5330</name>
    <dbReference type="NCBI Taxonomy" id="2019670"/>
    <lineage>
        <taxon>Bacteria</taxon>
        <taxon>Bacillati</taxon>
        <taxon>Cyanobacteriota</taxon>
        <taxon>Cyanophyceae</taxon>
        <taxon>Nostocales</taxon>
        <taxon>Hapalosiphonaceae</taxon>
        <taxon>Fischerella</taxon>
    </lineage>
</organism>
<name>A0A2N6MJU0_9CYAN</name>
<gene>
    <name evidence="2" type="ORF">CEN41_04280</name>
</gene>
<evidence type="ECO:0000313" key="3">
    <source>
        <dbReference type="Proteomes" id="UP000234966"/>
    </source>
</evidence>
<dbReference type="GO" id="GO:0008237">
    <property type="term" value="F:metallopeptidase activity"/>
    <property type="evidence" value="ECO:0007669"/>
    <property type="project" value="UniProtKB-KW"/>
</dbReference>
<comment type="caution">
    <text evidence="2">The sequence shown here is derived from an EMBL/GenBank/DDBJ whole genome shotgun (WGS) entry which is preliminary data.</text>
</comment>
<protein>
    <submittedName>
        <fullName evidence="2">PrsW family intramembrane metalloprotease</fullName>
    </submittedName>
</protein>
<dbReference type="AlphaFoldDB" id="A0A2N6MJU0"/>
<reference evidence="2 3" key="1">
    <citation type="submission" date="2017-07" db="EMBL/GenBank/DDBJ databases">
        <title>Genomes of Fischerella (Mastigocladus) sp. strains.</title>
        <authorList>
            <person name="Miller S.R."/>
        </authorList>
    </citation>
    <scope>NUCLEOTIDE SEQUENCE [LARGE SCALE GENOMIC DNA]</scope>
    <source>
        <strain evidence="2 3">CCMEE 5330</strain>
    </source>
</reference>
<dbReference type="GO" id="GO:0006508">
    <property type="term" value="P:proteolysis"/>
    <property type="evidence" value="ECO:0007669"/>
    <property type="project" value="UniProtKB-KW"/>
</dbReference>
<dbReference type="EMBL" id="NMQI01000093">
    <property type="protein sequence ID" value="PMB47044.1"/>
    <property type="molecule type" value="Genomic_DNA"/>
</dbReference>
<keyword evidence="2" id="KW-0645">Protease</keyword>
<accession>A0A2N6MJU0</accession>
<feature type="non-terminal residue" evidence="2">
    <location>
        <position position="59"/>
    </location>
</feature>
<dbReference type="Proteomes" id="UP000234966">
    <property type="component" value="Unassembled WGS sequence"/>
</dbReference>